<protein>
    <recommendedName>
        <fullName evidence="3">Protein kinase domain-containing protein</fullName>
    </recommendedName>
</protein>
<dbReference type="Proteomes" id="UP000287502">
    <property type="component" value="Chromosome"/>
</dbReference>
<name>A0A3R5V0Z3_9BACT</name>
<dbReference type="AlphaFoldDB" id="A0A3R5V0Z3"/>
<dbReference type="PROSITE" id="PS00109">
    <property type="entry name" value="PROTEIN_KINASE_TYR"/>
    <property type="match status" value="1"/>
</dbReference>
<proteinExistence type="predicted"/>
<dbReference type="Pfam" id="PF06293">
    <property type="entry name" value="Kdo"/>
    <property type="match status" value="1"/>
</dbReference>
<dbReference type="InterPro" id="IPR011009">
    <property type="entry name" value="Kinase-like_dom_sf"/>
</dbReference>
<dbReference type="GO" id="GO:0004672">
    <property type="term" value="F:protein kinase activity"/>
    <property type="evidence" value="ECO:0007669"/>
    <property type="project" value="InterPro"/>
</dbReference>
<dbReference type="EMBL" id="CP035108">
    <property type="protein sequence ID" value="QAR32944.1"/>
    <property type="molecule type" value="Genomic_DNA"/>
</dbReference>
<dbReference type="RefSeq" id="WP_128466230.1">
    <property type="nucleotide sequence ID" value="NZ_CP035108.1"/>
</dbReference>
<evidence type="ECO:0000313" key="1">
    <source>
        <dbReference type="EMBL" id="QAR32944.1"/>
    </source>
</evidence>
<dbReference type="SUPFAM" id="SSF56112">
    <property type="entry name" value="Protein kinase-like (PK-like)"/>
    <property type="match status" value="1"/>
</dbReference>
<dbReference type="OrthoDB" id="9773772at2"/>
<reference evidence="1 2" key="1">
    <citation type="submission" date="2019-01" db="EMBL/GenBank/DDBJ databases">
        <title>Geovibrio thiophilus DSM 11263, complete genome.</title>
        <authorList>
            <person name="Spring S."/>
            <person name="Bunk B."/>
            <person name="Sproer C."/>
        </authorList>
    </citation>
    <scope>NUCLEOTIDE SEQUENCE [LARGE SCALE GENOMIC DNA]</scope>
    <source>
        <strain evidence="1 2">DSM 11263</strain>
    </source>
</reference>
<evidence type="ECO:0000313" key="2">
    <source>
        <dbReference type="Proteomes" id="UP000287502"/>
    </source>
</evidence>
<organism evidence="1 2">
    <name type="scientific">Geovibrio thiophilus</name>
    <dbReference type="NCBI Taxonomy" id="139438"/>
    <lineage>
        <taxon>Bacteria</taxon>
        <taxon>Pseudomonadati</taxon>
        <taxon>Deferribacterota</taxon>
        <taxon>Deferribacteres</taxon>
        <taxon>Deferribacterales</taxon>
        <taxon>Geovibrionaceae</taxon>
        <taxon>Geovibrio</taxon>
    </lineage>
</organism>
<dbReference type="KEGG" id="gtl:EP073_05840"/>
<dbReference type="InterPro" id="IPR008266">
    <property type="entry name" value="Tyr_kinase_AS"/>
</dbReference>
<keyword evidence="2" id="KW-1185">Reference proteome</keyword>
<gene>
    <name evidence="1" type="ORF">EP073_05840</name>
</gene>
<sequence>MTYFRYETADAPNGSEELLLNIKNLFEQNFRVLQKARNEIRVIRYQGRDLVLKSFKVPSPVNRFAYSFLRDSKAKRSFTNAVTLKSLGIPTPDPLGYIEFFQGRLMRESFYVSAYSDSDFTIRKVLLDKEIKDRGRLLKAFAAFTFRLHKKNILHLDYSPGNILVSRNGSGWNFELVDINRMKFRELTYEERLKNFIKLWADDDTMRTLIREYAAFSGDNPNNSVQDALKWLHNYKMRINFKKKLKKLLR</sequence>
<evidence type="ECO:0008006" key="3">
    <source>
        <dbReference type="Google" id="ProtNLM"/>
    </source>
</evidence>
<accession>A0A3R5V0Z3</accession>
<dbReference type="Gene3D" id="1.10.510.10">
    <property type="entry name" value="Transferase(Phosphotransferase) domain 1"/>
    <property type="match status" value="1"/>
</dbReference>